<dbReference type="EMBL" id="SEYY01023604">
    <property type="protein sequence ID" value="KAB7494755.1"/>
    <property type="molecule type" value="Genomic_DNA"/>
</dbReference>
<dbReference type="InterPro" id="IPR008978">
    <property type="entry name" value="HSP20-like_chaperone"/>
</dbReference>
<dbReference type="GO" id="GO:0005737">
    <property type="term" value="C:cytoplasm"/>
    <property type="evidence" value="ECO:0007669"/>
    <property type="project" value="UniProtKB-SubCell"/>
</dbReference>
<name>A0A5N5SKZ3_9CRUS</name>
<dbReference type="InterPro" id="IPR007052">
    <property type="entry name" value="CS_dom"/>
</dbReference>
<keyword evidence="5" id="KW-0539">Nucleus</keyword>
<evidence type="ECO:0000313" key="7">
    <source>
        <dbReference type="EMBL" id="KAB7494755.1"/>
    </source>
</evidence>
<proteinExistence type="predicted"/>
<keyword evidence="8" id="KW-1185">Reference proteome</keyword>
<dbReference type="GO" id="GO:0005634">
    <property type="term" value="C:nucleus"/>
    <property type="evidence" value="ECO:0007669"/>
    <property type="project" value="UniProtKB-SubCell"/>
</dbReference>
<gene>
    <name evidence="7" type="primary">Nudcd1</name>
    <name evidence="7" type="ORF">Anas_07715</name>
</gene>
<protein>
    <recommendedName>
        <fullName evidence="3">NudC domain-containing protein 1</fullName>
    </recommendedName>
</protein>
<evidence type="ECO:0000256" key="3">
    <source>
        <dbReference type="ARBA" id="ARBA00018915"/>
    </source>
</evidence>
<evidence type="ECO:0000256" key="1">
    <source>
        <dbReference type="ARBA" id="ARBA00004123"/>
    </source>
</evidence>
<evidence type="ECO:0000256" key="5">
    <source>
        <dbReference type="ARBA" id="ARBA00023242"/>
    </source>
</evidence>
<comment type="subcellular location">
    <subcellularLocation>
        <location evidence="2">Cytoplasm</location>
    </subcellularLocation>
    <subcellularLocation>
        <location evidence="1">Nucleus</location>
    </subcellularLocation>
</comment>
<feature type="domain" description="CS" evidence="6">
    <location>
        <begin position="61"/>
        <end position="149"/>
    </location>
</feature>
<organism evidence="7 8">
    <name type="scientific">Armadillidium nasatum</name>
    <dbReference type="NCBI Taxonomy" id="96803"/>
    <lineage>
        <taxon>Eukaryota</taxon>
        <taxon>Metazoa</taxon>
        <taxon>Ecdysozoa</taxon>
        <taxon>Arthropoda</taxon>
        <taxon>Crustacea</taxon>
        <taxon>Multicrustacea</taxon>
        <taxon>Malacostraca</taxon>
        <taxon>Eumalacostraca</taxon>
        <taxon>Peracarida</taxon>
        <taxon>Isopoda</taxon>
        <taxon>Oniscidea</taxon>
        <taxon>Crinocheta</taxon>
        <taxon>Armadillidiidae</taxon>
        <taxon>Armadillidium</taxon>
    </lineage>
</organism>
<dbReference type="PANTHER" id="PTHR21664">
    <property type="entry name" value="CHRONIC MYELOGENOUS LEUKEMIA TUMOR ANTIGEN 66"/>
    <property type="match status" value="1"/>
</dbReference>
<evidence type="ECO:0000259" key="6">
    <source>
        <dbReference type="PROSITE" id="PS51203"/>
    </source>
</evidence>
<dbReference type="Gene3D" id="2.60.40.790">
    <property type="match status" value="1"/>
</dbReference>
<dbReference type="InterPro" id="IPR037895">
    <property type="entry name" value="NUDCD1"/>
</dbReference>
<evidence type="ECO:0000256" key="2">
    <source>
        <dbReference type="ARBA" id="ARBA00004496"/>
    </source>
</evidence>
<dbReference type="Proteomes" id="UP000326759">
    <property type="component" value="Unassembled WGS sequence"/>
</dbReference>
<sequence length="365" mass="41552">MMIHGKLSRERRIVGSKSLEYISLDRKGKGVVLLSHDSYELVYDSVVPVQKAGETSTKGEKEQPKYFFMQDNEEIKLWVNIGCEIAREDLQIDVHSKDVKILVKGGTILDKTFADSVESYATTWTLEKNGKLEICFVKSKDNFRWPQLFEGDDKEGEELFDSTLVEEIHNRLAHLTSDQWNSNTESEKPAFIPGQLEECDNASEDLILYVIDGTSHKISHSSHLGAVQHLFNLERSVIPSFCLRYDVDGLLWEHDEERNFDHIATFNAFGYVKASKAMAKYTQASPNNSYVAVADLKSHVYVFFQKESLGGELRNRKSGKVSTSIARQLIISLRNHDQVMGFYCSQDHIFVLTASELFVYSLQNS</sequence>
<keyword evidence="4" id="KW-0963">Cytoplasm</keyword>
<accession>A0A5N5SKZ3</accession>
<dbReference type="SUPFAM" id="SSF49764">
    <property type="entry name" value="HSP20-like chaperones"/>
    <property type="match status" value="1"/>
</dbReference>
<reference evidence="7 8" key="1">
    <citation type="journal article" date="2019" name="PLoS Biol.">
        <title>Sex chromosomes control vertical transmission of feminizing Wolbachia symbionts in an isopod.</title>
        <authorList>
            <person name="Becking T."/>
            <person name="Chebbi M.A."/>
            <person name="Giraud I."/>
            <person name="Moumen B."/>
            <person name="Laverre T."/>
            <person name="Caubet Y."/>
            <person name="Peccoud J."/>
            <person name="Gilbert C."/>
            <person name="Cordaux R."/>
        </authorList>
    </citation>
    <scope>NUCLEOTIDE SEQUENCE [LARGE SCALE GENOMIC DNA]</scope>
    <source>
        <strain evidence="7">ANa2</strain>
        <tissue evidence="7">Whole body excluding digestive tract and cuticle</tissue>
    </source>
</reference>
<dbReference type="OrthoDB" id="428655at2759"/>
<dbReference type="PANTHER" id="PTHR21664:SF1">
    <property type="entry name" value="NUDC DOMAIN-CONTAINING PROTEIN 1"/>
    <property type="match status" value="1"/>
</dbReference>
<dbReference type="PROSITE" id="PS51203">
    <property type="entry name" value="CS"/>
    <property type="match status" value="1"/>
</dbReference>
<evidence type="ECO:0000256" key="4">
    <source>
        <dbReference type="ARBA" id="ARBA00022490"/>
    </source>
</evidence>
<dbReference type="AlphaFoldDB" id="A0A5N5SKZ3"/>
<comment type="caution">
    <text evidence="7">The sequence shown here is derived from an EMBL/GenBank/DDBJ whole genome shotgun (WGS) entry which is preliminary data.</text>
</comment>
<evidence type="ECO:0000313" key="8">
    <source>
        <dbReference type="Proteomes" id="UP000326759"/>
    </source>
</evidence>